<dbReference type="InterPro" id="IPR013879">
    <property type="entry name" value="DUF1761"/>
</dbReference>
<dbReference type="PANTHER" id="PTHR40638:SF1">
    <property type="entry name" value="UPF0591 MEMBRANE PROTEIN C15E1.02C"/>
    <property type="match status" value="1"/>
</dbReference>
<evidence type="ECO:0000313" key="3">
    <source>
        <dbReference type="Proteomes" id="UP000027586"/>
    </source>
</evidence>
<keyword evidence="1" id="KW-0812">Transmembrane</keyword>
<feature type="transmembrane region" description="Helical" evidence="1">
    <location>
        <begin position="6"/>
        <end position="29"/>
    </location>
</feature>
<reference evidence="2" key="1">
    <citation type="submission" date="2013-08" db="EMBL/GenBank/DDBJ databases">
        <title>Gene expansion shapes genome architecture in the human pathogen Lichtheimia corymbifera: an evolutionary genomics analysis in the ancient terrestrial Mucorales (Mucoromycotina).</title>
        <authorList>
            <person name="Schwartze V.U."/>
            <person name="Winter S."/>
            <person name="Shelest E."/>
            <person name="Marcet-Houben M."/>
            <person name="Horn F."/>
            <person name="Wehner S."/>
            <person name="Hoffmann K."/>
            <person name="Riege K."/>
            <person name="Sammeth M."/>
            <person name="Nowrousian M."/>
            <person name="Valiante V."/>
            <person name="Linde J."/>
            <person name="Jacobsen I.D."/>
            <person name="Marz M."/>
            <person name="Brakhage A.A."/>
            <person name="Gabaldon T."/>
            <person name="Bocker S."/>
            <person name="Voigt K."/>
        </authorList>
    </citation>
    <scope>NUCLEOTIDE SEQUENCE [LARGE SCALE GENOMIC DNA]</scope>
    <source>
        <strain evidence="2">FSU 9682</strain>
    </source>
</reference>
<dbReference type="Proteomes" id="UP000027586">
    <property type="component" value="Unassembled WGS sequence"/>
</dbReference>
<dbReference type="VEuPathDB" id="FungiDB:LCOR_08012.1"/>
<keyword evidence="1" id="KW-1133">Transmembrane helix</keyword>
<dbReference type="EMBL" id="CBTN010000042">
    <property type="protein sequence ID" value="CDH57019.1"/>
    <property type="molecule type" value="Genomic_DNA"/>
</dbReference>
<evidence type="ECO:0000256" key="1">
    <source>
        <dbReference type="SAM" id="Phobius"/>
    </source>
</evidence>
<comment type="caution">
    <text evidence="2">The sequence shown here is derived from an EMBL/GenBank/DDBJ whole genome shotgun (WGS) entry which is preliminary data.</text>
</comment>
<proteinExistence type="predicted"/>
<name>A0A068S446_9FUNG</name>
<protein>
    <submittedName>
        <fullName evidence="2">Uncharacterized protein</fullName>
    </submittedName>
</protein>
<evidence type="ECO:0000313" key="2">
    <source>
        <dbReference type="EMBL" id="CDH57019.1"/>
    </source>
</evidence>
<sequence length="145" mass="16682">MVTSVNFMTIVIGATFLYLVNVLTHFGLLGDQWSAAMNKDKGDAHWWTRRSNTHPRIFDQALEYSLYAVQTFFIMGMMNLADVECYTHAFQLGVFFFIAYMVPDIYRSWVWEDRPCRLLAVKSIQGLLSTAGLTTLLHHFGTVIF</sequence>
<feature type="transmembrane region" description="Helical" evidence="1">
    <location>
        <begin position="87"/>
        <end position="106"/>
    </location>
</feature>
<dbReference type="Pfam" id="PF08570">
    <property type="entry name" value="DUF1761"/>
    <property type="match status" value="1"/>
</dbReference>
<gene>
    <name evidence="2" type="ORF">LCOR_08012.1</name>
</gene>
<dbReference type="OrthoDB" id="2344991at2759"/>
<dbReference type="AlphaFoldDB" id="A0A068S446"/>
<organism evidence="2 3">
    <name type="scientific">Lichtheimia corymbifera JMRC:FSU:9682</name>
    <dbReference type="NCBI Taxonomy" id="1263082"/>
    <lineage>
        <taxon>Eukaryota</taxon>
        <taxon>Fungi</taxon>
        <taxon>Fungi incertae sedis</taxon>
        <taxon>Mucoromycota</taxon>
        <taxon>Mucoromycotina</taxon>
        <taxon>Mucoromycetes</taxon>
        <taxon>Mucorales</taxon>
        <taxon>Lichtheimiaceae</taxon>
        <taxon>Lichtheimia</taxon>
    </lineage>
</organism>
<keyword evidence="1" id="KW-0472">Membrane</keyword>
<keyword evidence="3" id="KW-1185">Reference proteome</keyword>
<feature type="transmembrane region" description="Helical" evidence="1">
    <location>
        <begin position="118"/>
        <end position="140"/>
    </location>
</feature>
<dbReference type="PANTHER" id="PTHR40638">
    <property type="entry name" value="UPF0591 MEMBRANE PROTEIN C15E1.02C"/>
    <property type="match status" value="1"/>
</dbReference>
<accession>A0A068S446</accession>